<dbReference type="InterPro" id="IPR043708">
    <property type="entry name" value="DUF5648"/>
</dbReference>
<evidence type="ECO:0000313" key="2">
    <source>
        <dbReference type="Proteomes" id="UP000095287"/>
    </source>
</evidence>
<accession>A0A1I7YTK5</accession>
<feature type="domain" description="DUF5648" evidence="1">
    <location>
        <begin position="211"/>
        <end position="339"/>
    </location>
</feature>
<organism evidence="2 3">
    <name type="scientific">Steinernema glaseri</name>
    <dbReference type="NCBI Taxonomy" id="37863"/>
    <lineage>
        <taxon>Eukaryota</taxon>
        <taxon>Metazoa</taxon>
        <taxon>Ecdysozoa</taxon>
        <taxon>Nematoda</taxon>
        <taxon>Chromadorea</taxon>
        <taxon>Rhabditida</taxon>
        <taxon>Tylenchina</taxon>
        <taxon>Panagrolaimomorpha</taxon>
        <taxon>Strongyloidoidea</taxon>
        <taxon>Steinernematidae</taxon>
        <taxon>Steinernema</taxon>
    </lineage>
</organism>
<evidence type="ECO:0000313" key="3">
    <source>
        <dbReference type="WBParaSite" id="L893_g1958.t1"/>
    </source>
</evidence>
<proteinExistence type="predicted"/>
<evidence type="ECO:0000259" key="1">
    <source>
        <dbReference type="Pfam" id="PF18885"/>
    </source>
</evidence>
<protein>
    <submittedName>
        <fullName evidence="3">SCP domain-containing protein</fullName>
    </submittedName>
</protein>
<dbReference type="AlphaFoldDB" id="A0A1I7YTK5"/>
<dbReference type="Pfam" id="PF18885">
    <property type="entry name" value="DUF5648"/>
    <property type="match status" value="1"/>
</dbReference>
<keyword evidence="2" id="KW-1185">Reference proteome</keyword>
<sequence length="362" mass="42141">MAYVCRTSLPMMLLLRLHYLLRLMVLGSCVGAVRVRYSWVPVKIKAGFRDNKDFVANKEDCMLKAFGMRKIGFELEKDKDRLRCWILTEIQSFKGELSTNRDTYLIDLRDPNDEQCAKSSDIDGIWDRNSTNWPLLLVRKFFEGKEKCDLPSEMCVKMEKLRIHCRKKANNPKCVEEPKATTTTTSTTTTTTTLSREDEIKKYVLSNIETLYRAYNAKTAKHSYYYDEDKLNMFPGYAKQKAIGKALPYKAYEENIENIARLCPELVTIYDHHWQGMYVLNDAPKMPRPFWNIIGPFMMAATTKGYCKANIPVYRINSNTVNNAFYTTNKQDYNKMKTEDDRYKPGAGDDFGIVFYIWSTSY</sequence>
<dbReference type="Proteomes" id="UP000095287">
    <property type="component" value="Unplaced"/>
</dbReference>
<dbReference type="WBParaSite" id="L893_g1958.t1">
    <property type="protein sequence ID" value="L893_g1958.t1"/>
    <property type="gene ID" value="L893_g1958"/>
</dbReference>
<name>A0A1I7YTK5_9BILA</name>
<reference evidence="3" key="1">
    <citation type="submission" date="2016-11" db="UniProtKB">
        <authorList>
            <consortium name="WormBaseParasite"/>
        </authorList>
    </citation>
    <scope>IDENTIFICATION</scope>
</reference>